<dbReference type="NCBIfam" id="TIGR02532">
    <property type="entry name" value="IV_pilin_GFxxxE"/>
    <property type="match status" value="1"/>
</dbReference>
<dbReference type="RefSeq" id="WP_145419265.1">
    <property type="nucleotide sequence ID" value="NZ_CP036526.1"/>
</dbReference>
<dbReference type="Pfam" id="PF07963">
    <property type="entry name" value="N_methyl"/>
    <property type="match status" value="1"/>
</dbReference>
<dbReference type="InterPro" id="IPR045584">
    <property type="entry name" value="Pilin-like"/>
</dbReference>
<organism evidence="1 2">
    <name type="scientific">Stieleria marina</name>
    <dbReference type="NCBI Taxonomy" id="1930275"/>
    <lineage>
        <taxon>Bacteria</taxon>
        <taxon>Pseudomonadati</taxon>
        <taxon>Planctomycetota</taxon>
        <taxon>Planctomycetia</taxon>
        <taxon>Pirellulales</taxon>
        <taxon>Pirellulaceae</taxon>
        <taxon>Stieleria</taxon>
    </lineage>
</organism>
<dbReference type="InterPro" id="IPR012902">
    <property type="entry name" value="N_methyl_site"/>
</dbReference>
<accession>A0A517NWC8</accession>
<dbReference type="EMBL" id="CP036526">
    <property type="protein sequence ID" value="QDT11431.1"/>
    <property type="molecule type" value="Genomic_DNA"/>
</dbReference>
<dbReference type="OrthoDB" id="275641at2"/>
<dbReference type="Proteomes" id="UP000319817">
    <property type="component" value="Chromosome"/>
</dbReference>
<keyword evidence="2" id="KW-1185">Reference proteome</keyword>
<name>A0A517NWC8_9BACT</name>
<dbReference type="Gene3D" id="3.30.700.10">
    <property type="entry name" value="Glycoprotein, Type 4 Pilin"/>
    <property type="match status" value="1"/>
</dbReference>
<protein>
    <recommendedName>
        <fullName evidence="3">Prepilin-type N-terminal cleavage/methylation domain-containing protein</fullName>
    </recommendedName>
</protein>
<sequence length="108" mass="11292">MASQPRLAFSLLELLAALTIVGVLAVIVAPRIGTGAKVSQAASCDVNAGVIEVQVSLWRHKKGDWPASTLVDIGADTDFFPEGLPTCPVDDSAYQIDLSTGHVVGHSH</sequence>
<dbReference type="SUPFAM" id="SSF54523">
    <property type="entry name" value="Pili subunits"/>
    <property type="match status" value="1"/>
</dbReference>
<gene>
    <name evidence="1" type="ORF">K239x_34280</name>
</gene>
<dbReference type="AlphaFoldDB" id="A0A517NWC8"/>
<evidence type="ECO:0000313" key="2">
    <source>
        <dbReference type="Proteomes" id="UP000319817"/>
    </source>
</evidence>
<proteinExistence type="predicted"/>
<reference evidence="1 2" key="1">
    <citation type="submission" date="2019-02" db="EMBL/GenBank/DDBJ databases">
        <title>Deep-cultivation of Planctomycetes and their phenomic and genomic characterization uncovers novel biology.</title>
        <authorList>
            <person name="Wiegand S."/>
            <person name="Jogler M."/>
            <person name="Boedeker C."/>
            <person name="Pinto D."/>
            <person name="Vollmers J."/>
            <person name="Rivas-Marin E."/>
            <person name="Kohn T."/>
            <person name="Peeters S.H."/>
            <person name="Heuer A."/>
            <person name="Rast P."/>
            <person name="Oberbeckmann S."/>
            <person name="Bunk B."/>
            <person name="Jeske O."/>
            <person name="Meyerdierks A."/>
            <person name="Storesund J.E."/>
            <person name="Kallscheuer N."/>
            <person name="Luecker S."/>
            <person name="Lage O.M."/>
            <person name="Pohl T."/>
            <person name="Merkel B.J."/>
            <person name="Hornburger P."/>
            <person name="Mueller R.-W."/>
            <person name="Bruemmer F."/>
            <person name="Labrenz M."/>
            <person name="Spormann A.M."/>
            <person name="Op den Camp H."/>
            <person name="Overmann J."/>
            <person name="Amann R."/>
            <person name="Jetten M.S.M."/>
            <person name="Mascher T."/>
            <person name="Medema M.H."/>
            <person name="Devos D.P."/>
            <person name="Kaster A.-K."/>
            <person name="Ovreas L."/>
            <person name="Rohde M."/>
            <person name="Galperin M.Y."/>
            <person name="Jogler C."/>
        </authorList>
    </citation>
    <scope>NUCLEOTIDE SEQUENCE [LARGE SCALE GENOMIC DNA]</scope>
    <source>
        <strain evidence="1 2">K23_9</strain>
    </source>
</reference>
<evidence type="ECO:0000313" key="1">
    <source>
        <dbReference type="EMBL" id="QDT11431.1"/>
    </source>
</evidence>
<evidence type="ECO:0008006" key="3">
    <source>
        <dbReference type="Google" id="ProtNLM"/>
    </source>
</evidence>